<organism evidence="1 2">
    <name type="scientific">Micromonospora sonchi</name>
    <dbReference type="NCBI Taxonomy" id="1763543"/>
    <lineage>
        <taxon>Bacteria</taxon>
        <taxon>Bacillati</taxon>
        <taxon>Actinomycetota</taxon>
        <taxon>Actinomycetes</taxon>
        <taxon>Micromonosporales</taxon>
        <taxon>Micromonosporaceae</taxon>
        <taxon>Micromonospora</taxon>
    </lineage>
</organism>
<dbReference type="EMBL" id="BMNB01000003">
    <property type="protein sequence ID" value="GGM27871.1"/>
    <property type="molecule type" value="Genomic_DNA"/>
</dbReference>
<name>A0A917TLQ3_9ACTN</name>
<sequence>MTAPPIPASCAHRPIVGGLAAPFVNIRLRDGGVDFRTPHQGTYERCWQENLCQTCGNPLGHLSVLFGGPNQVASRAFDEPPLCPPCAVYASQACPMVAGRQERYADRQRVSEGRRGHVCPDAGCDCGGFVAADPNAADASGDPAHPWYALYVQTGGWQLTGNRVRVACSDRGCLHDRTLINGCMLGVEPRKVMLVSSPGEGRVWRRLDAVEVAAIRSAEEVEG</sequence>
<evidence type="ECO:0000313" key="1">
    <source>
        <dbReference type="EMBL" id="GGM27871.1"/>
    </source>
</evidence>
<dbReference type="Proteomes" id="UP000608890">
    <property type="component" value="Unassembled WGS sequence"/>
</dbReference>
<gene>
    <name evidence="1" type="ORF">GCM10011608_10880</name>
</gene>
<reference evidence="1" key="2">
    <citation type="submission" date="2020-09" db="EMBL/GenBank/DDBJ databases">
        <authorList>
            <person name="Sun Q."/>
            <person name="Zhou Y."/>
        </authorList>
    </citation>
    <scope>NUCLEOTIDE SEQUENCE</scope>
    <source>
        <strain evidence="1">CGMCC 4.7312</strain>
    </source>
</reference>
<proteinExistence type="predicted"/>
<keyword evidence="2" id="KW-1185">Reference proteome</keyword>
<accession>A0A917TLQ3</accession>
<dbReference type="AlphaFoldDB" id="A0A917TLQ3"/>
<protein>
    <submittedName>
        <fullName evidence="1">Uncharacterized protein</fullName>
    </submittedName>
</protein>
<evidence type="ECO:0000313" key="2">
    <source>
        <dbReference type="Proteomes" id="UP000608890"/>
    </source>
</evidence>
<reference evidence="1" key="1">
    <citation type="journal article" date="2014" name="Int. J. Syst. Evol. Microbiol.">
        <title>Complete genome sequence of Corynebacterium casei LMG S-19264T (=DSM 44701T), isolated from a smear-ripened cheese.</title>
        <authorList>
            <consortium name="US DOE Joint Genome Institute (JGI-PGF)"/>
            <person name="Walter F."/>
            <person name="Albersmeier A."/>
            <person name="Kalinowski J."/>
            <person name="Ruckert C."/>
        </authorList>
    </citation>
    <scope>NUCLEOTIDE SEQUENCE</scope>
    <source>
        <strain evidence="1">CGMCC 4.7312</strain>
    </source>
</reference>
<comment type="caution">
    <text evidence="1">The sequence shown here is derived from an EMBL/GenBank/DDBJ whole genome shotgun (WGS) entry which is preliminary data.</text>
</comment>